<evidence type="ECO:0000313" key="2">
    <source>
        <dbReference type="EMBL" id="PHM58229.1"/>
    </source>
</evidence>
<dbReference type="GO" id="GO:0004519">
    <property type="term" value="F:endonuclease activity"/>
    <property type="evidence" value="ECO:0007669"/>
    <property type="project" value="InterPro"/>
</dbReference>
<dbReference type="Proteomes" id="UP000094600">
    <property type="component" value="Chromosome"/>
</dbReference>
<evidence type="ECO:0000313" key="3">
    <source>
        <dbReference type="Proteomes" id="UP000094600"/>
    </source>
</evidence>
<gene>
    <name evidence="1" type="ORF">A9255_17700</name>
    <name evidence="2" type="ORF">Xhom_01242</name>
</gene>
<evidence type="ECO:0000313" key="1">
    <source>
        <dbReference type="EMBL" id="AOM42229.1"/>
    </source>
</evidence>
<dbReference type="EMBL" id="CP016176">
    <property type="protein sequence ID" value="AOM42229.1"/>
    <property type="molecule type" value="Genomic_DNA"/>
</dbReference>
<dbReference type="InterPro" id="IPR010270">
    <property type="entry name" value="Phage_P2_GpM"/>
</dbReference>
<protein>
    <submittedName>
        <fullName evidence="2">Terminase</fullName>
    </submittedName>
</protein>
<sequence length="248" mass="28012">MLSPAQRHRAEVELRQKLERQQAVAIADGASMHLQARAIEQDVKRLRQLTLTAEKVEMKRQELLPNYLPTAQRYLDEGEVYCNPIFAYCVIWLFDVGEFAQGLDWADIAIEQGQLTPDHFRSGFPAFVADTVLLWAQAEAEAGNPVEPYFSRTFQNVTEKWKIHEKIKAKYYKFAALILLKGDSNEIKASSVDRLDVLAQADSWLAKAHQCNPKSGVKTYRQRIAARLRALATETQRLPQAGAGAVEA</sequence>
<keyword evidence="3" id="KW-1185">Reference proteome</keyword>
<evidence type="ECO:0000313" key="4">
    <source>
        <dbReference type="Proteomes" id="UP000225433"/>
    </source>
</evidence>
<name>A0A2G0QGE7_XENHO</name>
<dbReference type="Proteomes" id="UP000225433">
    <property type="component" value="Unassembled WGS sequence"/>
</dbReference>
<accession>A0A2G0QGE7</accession>
<dbReference type="OrthoDB" id="8562788at2"/>
<proteinExistence type="predicted"/>
<reference evidence="2 4" key="2">
    <citation type="journal article" date="2017" name="Nat. Microbiol.">
        <title>Natural product diversity associated with the nematode symbionts Photorhabdus and Xenorhabdus.</title>
        <authorList>
            <person name="Tobias N.J."/>
            <person name="Wolff H."/>
            <person name="Djahanschiri B."/>
            <person name="Grundmann F."/>
            <person name="Kronenwerth M."/>
            <person name="Shi Y.M."/>
            <person name="Simonyi S."/>
            <person name="Grun P."/>
            <person name="Shapiro-Ilan D."/>
            <person name="Pidot S.J."/>
            <person name="Stinear T.P."/>
            <person name="Ebersberger I."/>
            <person name="Bode H.B."/>
        </authorList>
    </citation>
    <scope>NUCLEOTIDE SEQUENCE [LARGE SCALE GENOMIC DNA]</scope>
    <source>
        <strain evidence="2 4">DSM 17903</strain>
    </source>
</reference>
<dbReference type="STRING" id="351679.A9255_17700"/>
<dbReference type="KEGG" id="xho:A9255_17700"/>
<dbReference type="EMBL" id="NJAI01000001">
    <property type="protein sequence ID" value="PHM58229.1"/>
    <property type="molecule type" value="Genomic_DNA"/>
</dbReference>
<organism evidence="2 4">
    <name type="scientific">Xenorhabdus hominickii</name>
    <dbReference type="NCBI Taxonomy" id="351679"/>
    <lineage>
        <taxon>Bacteria</taxon>
        <taxon>Pseudomonadati</taxon>
        <taxon>Pseudomonadota</taxon>
        <taxon>Gammaproteobacteria</taxon>
        <taxon>Enterobacterales</taxon>
        <taxon>Morganellaceae</taxon>
        <taxon>Xenorhabdus</taxon>
    </lineage>
</organism>
<dbReference type="RefSeq" id="WP_069317867.1">
    <property type="nucleotide sequence ID" value="NZ_CAWNQJ010000001.1"/>
</dbReference>
<dbReference type="Pfam" id="PF05944">
    <property type="entry name" value="Phage_term_smal"/>
    <property type="match status" value="1"/>
</dbReference>
<reference evidence="1 3" key="1">
    <citation type="submission" date="2016-06" db="EMBL/GenBank/DDBJ databases">
        <title>Bacterial characters and pathogenicity of Xenorhabdus hominickii from an entomopathogenic nematode, Steinernema monticolum.</title>
        <authorList>
            <person name="Park Y."/>
            <person name="Kim Y."/>
        </authorList>
    </citation>
    <scope>NUCLEOTIDE SEQUENCE [LARGE SCALE GENOMIC DNA]</scope>
    <source>
        <strain evidence="1 3">ANU1</strain>
    </source>
</reference>
<dbReference type="AlphaFoldDB" id="A0A2G0QGE7"/>
<dbReference type="GO" id="GO:0003677">
    <property type="term" value="F:DNA binding"/>
    <property type="evidence" value="ECO:0007669"/>
    <property type="project" value="InterPro"/>
</dbReference>